<dbReference type="EMBL" id="OZ019895">
    <property type="protein sequence ID" value="CAK9218619.1"/>
    <property type="molecule type" value="Genomic_DNA"/>
</dbReference>
<evidence type="ECO:0000313" key="1">
    <source>
        <dbReference type="EMBL" id="CAK9218619.1"/>
    </source>
</evidence>
<proteinExistence type="predicted"/>
<organism evidence="1 2">
    <name type="scientific">Sphagnum troendelagicum</name>
    <dbReference type="NCBI Taxonomy" id="128251"/>
    <lineage>
        <taxon>Eukaryota</taxon>
        <taxon>Viridiplantae</taxon>
        <taxon>Streptophyta</taxon>
        <taxon>Embryophyta</taxon>
        <taxon>Bryophyta</taxon>
        <taxon>Sphagnophytina</taxon>
        <taxon>Sphagnopsida</taxon>
        <taxon>Sphagnales</taxon>
        <taxon>Sphagnaceae</taxon>
        <taxon>Sphagnum</taxon>
    </lineage>
</organism>
<protein>
    <submittedName>
        <fullName evidence="1">Uncharacterized protein</fullName>
    </submittedName>
</protein>
<accession>A0ABP0UC77</accession>
<gene>
    <name evidence="1" type="ORF">CSSPTR1EN2_LOCUS14075</name>
</gene>
<keyword evidence="2" id="KW-1185">Reference proteome</keyword>
<reference evidence="1" key="1">
    <citation type="submission" date="2024-02" db="EMBL/GenBank/DDBJ databases">
        <authorList>
            <consortium name="ELIXIR-Norway"/>
            <consortium name="Elixir Norway"/>
        </authorList>
    </citation>
    <scope>NUCLEOTIDE SEQUENCE</scope>
</reference>
<sequence length="186" mass="20398">MPERKNSRDEFLNRLAELDLVGPREPGFSDYVNFQSDPLRDTSAHVHDIQMVQYQGMDKLSQNLPAHLPQILVEQSAPKSDGCFEHSLAHKPLPGSLKMQEGAQWWVDLFGCCPPVGRMFNGIFSYNDNTANEVVATGGARVLEFDMLDPHGGAPGGAQVLGFDMLDPHGVTSTLVPLLNAEGRNV</sequence>
<name>A0ABP0UC77_9BRYO</name>
<dbReference type="Proteomes" id="UP001497512">
    <property type="component" value="Chromosome 3"/>
</dbReference>
<evidence type="ECO:0000313" key="2">
    <source>
        <dbReference type="Proteomes" id="UP001497512"/>
    </source>
</evidence>